<dbReference type="InterPro" id="IPR014577">
    <property type="entry name" value="UCP033093_metalloPase"/>
</dbReference>
<organism evidence="3 4">
    <name type="scientific">Phragmitibacter flavus</name>
    <dbReference type="NCBI Taxonomy" id="2576071"/>
    <lineage>
        <taxon>Bacteria</taxon>
        <taxon>Pseudomonadati</taxon>
        <taxon>Verrucomicrobiota</taxon>
        <taxon>Verrucomicrobiia</taxon>
        <taxon>Verrucomicrobiales</taxon>
        <taxon>Verrucomicrobiaceae</taxon>
        <taxon>Phragmitibacter</taxon>
    </lineage>
</organism>
<dbReference type="InterPro" id="IPR050535">
    <property type="entry name" value="DNA_Repair-Maintenance_Comp"/>
</dbReference>
<keyword evidence="3" id="KW-0269">Exonuclease</keyword>
<keyword evidence="1" id="KW-0378">Hydrolase</keyword>
<dbReference type="Gene3D" id="3.60.21.10">
    <property type="match status" value="1"/>
</dbReference>
<dbReference type="PANTHER" id="PTHR30337">
    <property type="entry name" value="COMPONENT OF ATP-DEPENDENT DSDNA EXONUCLEASE"/>
    <property type="match status" value="1"/>
</dbReference>
<dbReference type="InterPro" id="IPR041796">
    <property type="entry name" value="Mre11_N"/>
</dbReference>
<sequence length="391" mass="42709">MSFTFLHTADWQLGKPFASMRDEAKRHRVQEERVEAVRRLGKVVQETGARMVMVAGDLFDSSKATKATVSAACAAIGSLKVPVVVIPGNHDHGGPGSIWDQAFFLREQRELAPNLTVLLKAEPVVFEEVGVVVLPAPLLRRFESGDPTGWLRSFDFDGMELPRVVLAHGTVQGFGSAQQQEDEEEMGGSVANWIEVSRLPLEALDYVALGDWHGAKKIGDKVWYAGTPEVDRFPRGEGNDPGNVLKVTVARGDLPVVEKVATAKLQWREMAMAFSEDAGLDLLGSRLEEMVGTRGAEFLLRLTVEGVLGIEAAGRLEQMLESWESRLLRLKLENRVMMAPSEEELEGLTRRADDPLVAAVAGQLVEQLAGGDEVARVALRELHAACVAVRG</sequence>
<dbReference type="RefSeq" id="WP_138085197.1">
    <property type="nucleotide sequence ID" value="NZ_VAUV01000004.1"/>
</dbReference>
<evidence type="ECO:0000256" key="1">
    <source>
        <dbReference type="ARBA" id="ARBA00022801"/>
    </source>
</evidence>
<dbReference type="Pfam" id="PF00149">
    <property type="entry name" value="Metallophos"/>
    <property type="match status" value="1"/>
</dbReference>
<dbReference type="InterPro" id="IPR029052">
    <property type="entry name" value="Metallo-depent_PP-like"/>
</dbReference>
<dbReference type="GO" id="GO:0004527">
    <property type="term" value="F:exonuclease activity"/>
    <property type="evidence" value="ECO:0007669"/>
    <property type="project" value="UniProtKB-KW"/>
</dbReference>
<feature type="domain" description="Calcineurin-like phosphoesterase" evidence="2">
    <location>
        <begin position="4"/>
        <end position="121"/>
    </location>
</feature>
<comment type="caution">
    <text evidence="3">The sequence shown here is derived from an EMBL/GenBank/DDBJ whole genome shotgun (WGS) entry which is preliminary data.</text>
</comment>
<dbReference type="InterPro" id="IPR004843">
    <property type="entry name" value="Calcineurin-like_PHP"/>
</dbReference>
<dbReference type="PIRSF" id="PIRSF033093">
    <property type="entry name" value="UCP_ML1119"/>
    <property type="match status" value="1"/>
</dbReference>
<reference evidence="3 4" key="1">
    <citation type="submission" date="2019-05" db="EMBL/GenBank/DDBJ databases">
        <title>Verrucobacter flavum gen. nov., sp. nov. a new member of the family Verrucomicrobiaceae.</title>
        <authorList>
            <person name="Szuroczki S."/>
            <person name="Abbaszade G."/>
            <person name="Szabo A."/>
            <person name="Felfoldi T."/>
            <person name="Schumann P."/>
            <person name="Boka K."/>
            <person name="Keki Z."/>
            <person name="Toumi M."/>
            <person name="Toth E."/>
        </authorList>
    </citation>
    <scope>NUCLEOTIDE SEQUENCE [LARGE SCALE GENOMIC DNA]</scope>
    <source>
        <strain evidence="3 4">MG-N-17</strain>
    </source>
</reference>
<dbReference type="CDD" id="cd00840">
    <property type="entry name" value="MPP_Mre11_N"/>
    <property type="match status" value="1"/>
</dbReference>
<dbReference type="Proteomes" id="UP000306196">
    <property type="component" value="Unassembled WGS sequence"/>
</dbReference>
<evidence type="ECO:0000313" key="4">
    <source>
        <dbReference type="Proteomes" id="UP000306196"/>
    </source>
</evidence>
<evidence type="ECO:0000313" key="3">
    <source>
        <dbReference type="EMBL" id="TLD71601.1"/>
    </source>
</evidence>
<dbReference type="SUPFAM" id="SSF56300">
    <property type="entry name" value="Metallo-dependent phosphatases"/>
    <property type="match status" value="1"/>
</dbReference>
<evidence type="ECO:0000259" key="2">
    <source>
        <dbReference type="Pfam" id="PF00149"/>
    </source>
</evidence>
<protein>
    <submittedName>
        <fullName evidence="3">DNA repair exonuclease</fullName>
    </submittedName>
</protein>
<dbReference type="OrthoDB" id="9773856at2"/>
<dbReference type="AlphaFoldDB" id="A0A5R8KH80"/>
<accession>A0A5R8KH80</accession>
<keyword evidence="4" id="KW-1185">Reference proteome</keyword>
<name>A0A5R8KH80_9BACT</name>
<keyword evidence="3" id="KW-0540">Nuclease</keyword>
<gene>
    <name evidence="3" type="ORF">FEM03_05520</name>
</gene>
<dbReference type="EMBL" id="VAUV01000004">
    <property type="protein sequence ID" value="TLD71601.1"/>
    <property type="molecule type" value="Genomic_DNA"/>
</dbReference>
<proteinExistence type="predicted"/>